<evidence type="ECO:0000313" key="10">
    <source>
        <dbReference type="Proteomes" id="UP000324831"/>
    </source>
</evidence>
<evidence type="ECO:0000256" key="2">
    <source>
        <dbReference type="ARBA" id="ARBA00022727"/>
    </source>
</evidence>
<feature type="binding site" evidence="5">
    <location>
        <position position="186"/>
    </location>
    <ligand>
        <name>ATP</name>
        <dbReference type="ChEBI" id="CHEBI:30616"/>
    </ligand>
</feature>
<feature type="binding site" evidence="5">
    <location>
        <position position="32"/>
    </location>
    <ligand>
        <name>AMP</name>
        <dbReference type="ChEBI" id="CHEBI:456215"/>
    </ligand>
</feature>
<evidence type="ECO:0000256" key="5">
    <source>
        <dbReference type="HAMAP-Rule" id="MF_00235"/>
    </source>
</evidence>
<name>A0A478FRY2_9MOLU</name>
<comment type="caution">
    <text evidence="9">The sequence shown here is derived from an EMBL/GenBank/DDBJ whole genome shotgun (WGS) entry which is preliminary data.</text>
</comment>
<dbReference type="HAMAP" id="MF_00235">
    <property type="entry name" value="Adenylate_kinase_Adk"/>
    <property type="match status" value="1"/>
</dbReference>
<gene>
    <name evidence="5 9" type="primary">adk</name>
    <name evidence="9" type="ORF">MHSWG343_09640</name>
</gene>
<keyword evidence="2 5" id="KW-0545">Nucleotide biosynthesis</keyword>
<dbReference type="UniPathway" id="UPA00588">
    <property type="reaction ID" value="UER00649"/>
</dbReference>
<feature type="binding site" evidence="5">
    <location>
        <position position="158"/>
    </location>
    <ligand>
        <name>AMP</name>
        <dbReference type="ChEBI" id="CHEBI:456215"/>
    </ligand>
</feature>
<keyword evidence="4 5" id="KW-0418">Kinase</keyword>
<sequence length="203" mass="23142">MILILFLGAPGTGKGSISQKLVQTKGFIHFSTGKIFRALKDKNANSGSLISDDLVNDLVIKELSKFKPDSKVILDGYPRTKVQAEFLNKHYPIKVIFQLSNLTDEYIIERLSNRLLCEKEDHSFNLIHHPPKVPGICDFDGSKLYKRPDDTGEIIQKRLDLYRQHTQPLIDYYKANSNVIEIDARKSIDQIVKQVSDKLSELE</sequence>
<evidence type="ECO:0000256" key="7">
    <source>
        <dbReference type="RuleBase" id="RU003331"/>
    </source>
</evidence>
<comment type="domain">
    <text evidence="5">Consists of three domains, a large central CORE domain and two small peripheral domains, NMPbind and LID, which undergo movements during catalysis. The LID domain closes over the site of phosphoryl transfer upon ATP binding. Assembling and dissambling the active center during each catalytic cycle provides an effective means to prevent ATP hydrolysis.</text>
</comment>
<feature type="binding site" evidence="5">
    <location>
        <begin position="123"/>
        <end position="124"/>
    </location>
    <ligand>
        <name>ATP</name>
        <dbReference type="ChEBI" id="CHEBI:30616"/>
    </ligand>
</feature>
<keyword evidence="1 5" id="KW-0808">Transferase</keyword>
<dbReference type="Gene3D" id="3.40.50.300">
    <property type="entry name" value="P-loop containing nucleotide triphosphate hydrolases"/>
    <property type="match status" value="1"/>
</dbReference>
<comment type="function">
    <text evidence="5">Catalyzes the reversible transfer of the terminal phosphate group between ATP and AMP. Plays an important role in cellular energy homeostasis and in adenine nucleotide metabolism.</text>
</comment>
<dbReference type="InterPro" id="IPR007862">
    <property type="entry name" value="Adenylate_kinase_lid-dom"/>
</dbReference>
<dbReference type="GO" id="GO:0005737">
    <property type="term" value="C:cytoplasm"/>
    <property type="evidence" value="ECO:0007669"/>
    <property type="project" value="UniProtKB-SubCell"/>
</dbReference>
<dbReference type="InterPro" id="IPR033690">
    <property type="entry name" value="Adenylat_kinase_CS"/>
</dbReference>
<dbReference type="EC" id="2.7.4.3" evidence="5 7"/>
<feature type="binding site" evidence="5">
    <location>
        <begin position="76"/>
        <end position="79"/>
    </location>
    <ligand>
        <name>AMP</name>
        <dbReference type="ChEBI" id="CHEBI:456215"/>
    </ligand>
</feature>
<dbReference type="CDD" id="cd01428">
    <property type="entry name" value="ADK"/>
    <property type="match status" value="1"/>
</dbReference>
<dbReference type="Pfam" id="PF05191">
    <property type="entry name" value="ADK_lid"/>
    <property type="match status" value="1"/>
</dbReference>
<dbReference type="PANTHER" id="PTHR23359">
    <property type="entry name" value="NUCLEOTIDE KINASE"/>
    <property type="match status" value="1"/>
</dbReference>
<organism evidence="9 10">
    <name type="scientific">Candidatus Mycoplasma haematohominis</name>
    <dbReference type="NCBI Taxonomy" id="1494318"/>
    <lineage>
        <taxon>Bacteria</taxon>
        <taxon>Bacillati</taxon>
        <taxon>Mycoplasmatota</taxon>
        <taxon>Mollicutes</taxon>
        <taxon>Mycoplasmataceae</taxon>
        <taxon>Mycoplasma</taxon>
    </lineage>
</organism>
<feature type="binding site" evidence="5">
    <location>
        <position position="83"/>
    </location>
    <ligand>
        <name>AMP</name>
        <dbReference type="ChEBI" id="CHEBI:456215"/>
    </ligand>
</feature>
<dbReference type="SUPFAM" id="SSF52540">
    <property type="entry name" value="P-loop containing nucleoside triphosphate hydrolases"/>
    <property type="match status" value="1"/>
</dbReference>
<keyword evidence="5 7" id="KW-0067">ATP-binding</keyword>
<keyword evidence="3 5" id="KW-0547">Nucleotide-binding</keyword>
<accession>A0A478FRY2</accession>
<evidence type="ECO:0000256" key="6">
    <source>
        <dbReference type="RuleBase" id="RU003330"/>
    </source>
</evidence>
<dbReference type="GO" id="GO:0044209">
    <property type="term" value="P:AMP salvage"/>
    <property type="evidence" value="ECO:0007669"/>
    <property type="project" value="UniProtKB-UniRule"/>
</dbReference>
<feature type="binding site" evidence="5">
    <location>
        <position position="37"/>
    </location>
    <ligand>
        <name>AMP</name>
        <dbReference type="ChEBI" id="CHEBI:456215"/>
    </ligand>
</feature>
<dbReference type="AlphaFoldDB" id="A0A478FRY2"/>
<dbReference type="Pfam" id="PF00406">
    <property type="entry name" value="ADK"/>
    <property type="match status" value="1"/>
</dbReference>
<protein>
    <recommendedName>
        <fullName evidence="5 7">Adenylate kinase</fullName>
        <shortName evidence="5">AK</shortName>
        <ecNumber evidence="5 7">2.7.4.3</ecNumber>
    </recommendedName>
    <alternativeName>
        <fullName evidence="5">ATP-AMP transphosphorylase</fullName>
    </alternativeName>
    <alternativeName>
        <fullName evidence="5">ATP:AMP phosphotransferase</fullName>
    </alternativeName>
    <alternativeName>
        <fullName evidence="5">Adenylate monophosphate kinase</fullName>
    </alternativeName>
</protein>
<comment type="catalytic activity">
    <reaction evidence="5 7">
        <text>AMP + ATP = 2 ADP</text>
        <dbReference type="Rhea" id="RHEA:12973"/>
        <dbReference type="ChEBI" id="CHEBI:30616"/>
        <dbReference type="ChEBI" id="CHEBI:456215"/>
        <dbReference type="ChEBI" id="CHEBI:456216"/>
        <dbReference type="EC" id="2.7.4.3"/>
    </reaction>
</comment>
<dbReference type="NCBIfam" id="TIGR01351">
    <property type="entry name" value="adk"/>
    <property type="match status" value="1"/>
</dbReference>
<dbReference type="InterPro" id="IPR000850">
    <property type="entry name" value="Adenylat/UMP-CMP_kin"/>
</dbReference>
<dbReference type="PRINTS" id="PR00094">
    <property type="entry name" value="ADENYLTKNASE"/>
</dbReference>
<dbReference type="GO" id="GO:0004017">
    <property type="term" value="F:AMP kinase activity"/>
    <property type="evidence" value="ECO:0007669"/>
    <property type="project" value="UniProtKB-UniRule"/>
</dbReference>
<evidence type="ECO:0000313" key="9">
    <source>
        <dbReference type="EMBL" id="GCE63957.1"/>
    </source>
</evidence>
<feature type="region of interest" description="LID" evidence="5">
    <location>
        <begin position="113"/>
        <end position="150"/>
    </location>
</feature>
<evidence type="ECO:0000256" key="1">
    <source>
        <dbReference type="ARBA" id="ARBA00022679"/>
    </source>
</evidence>
<evidence type="ECO:0000256" key="4">
    <source>
        <dbReference type="ARBA" id="ARBA00022777"/>
    </source>
</evidence>
<dbReference type="GO" id="GO:0005524">
    <property type="term" value="F:ATP binding"/>
    <property type="evidence" value="ECO:0007669"/>
    <property type="project" value="UniProtKB-UniRule"/>
</dbReference>
<proteinExistence type="inferred from homology"/>
<evidence type="ECO:0000256" key="3">
    <source>
        <dbReference type="ARBA" id="ARBA00022741"/>
    </source>
</evidence>
<comment type="pathway">
    <text evidence="5">Purine metabolism; AMP biosynthesis via salvage pathway; AMP from ADP: step 1/1.</text>
</comment>
<feature type="binding site" evidence="5">
    <location>
        <position position="114"/>
    </location>
    <ligand>
        <name>ATP</name>
        <dbReference type="ChEBI" id="CHEBI:30616"/>
    </ligand>
</feature>
<comment type="subcellular location">
    <subcellularLocation>
        <location evidence="5 7">Cytoplasm</location>
    </subcellularLocation>
</comment>
<keyword evidence="5" id="KW-0963">Cytoplasm</keyword>
<feature type="binding site" evidence="5">
    <location>
        <begin position="11"/>
        <end position="16"/>
    </location>
    <ligand>
        <name>ATP</name>
        <dbReference type="ChEBI" id="CHEBI:30616"/>
    </ligand>
</feature>
<dbReference type="PROSITE" id="PS00113">
    <property type="entry name" value="ADENYLATE_KINASE"/>
    <property type="match status" value="1"/>
</dbReference>
<dbReference type="InterPro" id="IPR027417">
    <property type="entry name" value="P-loop_NTPase"/>
</dbReference>
<dbReference type="EMBL" id="BIMN01000006">
    <property type="protein sequence ID" value="GCE63957.1"/>
    <property type="molecule type" value="Genomic_DNA"/>
</dbReference>
<dbReference type="InterPro" id="IPR006259">
    <property type="entry name" value="Adenyl_kin_sub"/>
</dbReference>
<comment type="similarity">
    <text evidence="5 6">Belongs to the adenylate kinase family.</text>
</comment>
<feature type="binding site" evidence="5">
    <location>
        <begin position="48"/>
        <end position="50"/>
    </location>
    <ligand>
        <name>AMP</name>
        <dbReference type="ChEBI" id="CHEBI:456215"/>
    </ligand>
</feature>
<feature type="domain" description="Adenylate kinase active site lid" evidence="8">
    <location>
        <begin position="114"/>
        <end position="149"/>
    </location>
</feature>
<comment type="subunit">
    <text evidence="5 7">Monomer.</text>
</comment>
<dbReference type="Proteomes" id="UP000324831">
    <property type="component" value="Unassembled WGS sequence"/>
</dbReference>
<evidence type="ECO:0000259" key="8">
    <source>
        <dbReference type="Pfam" id="PF05191"/>
    </source>
</evidence>
<reference evidence="9 10" key="1">
    <citation type="submission" date="2019-01" db="EMBL/GenBank/DDBJ databases">
        <title>Draft genome sequences of Candidatus Mycoplasma haemohominis SWG34-3 identified from a patient with pyrexia, anemia and liver dysfunction.</title>
        <authorList>
            <person name="Sekizuka T."/>
            <person name="Hattori N."/>
            <person name="Katano H."/>
            <person name="Takuma T."/>
            <person name="Ito T."/>
            <person name="Arai N."/>
            <person name="Yanai R."/>
            <person name="Ishii S."/>
            <person name="Miura Y."/>
            <person name="Tokunaga T."/>
            <person name="Watanabe H."/>
            <person name="Nomura N."/>
            <person name="Eguchi J."/>
            <person name="Arai T."/>
            <person name="Hasegawa H."/>
            <person name="Nakamaki T."/>
            <person name="Wakita T."/>
            <person name="Niki Y."/>
            <person name="Kuroda M."/>
        </authorList>
    </citation>
    <scope>NUCLEOTIDE SEQUENCE [LARGE SCALE GENOMIC DNA]</scope>
    <source>
        <strain evidence="9">SWG34-3</strain>
    </source>
</reference>
<feature type="binding site" evidence="5">
    <location>
        <position position="147"/>
    </location>
    <ligand>
        <name>AMP</name>
        <dbReference type="ChEBI" id="CHEBI:456215"/>
    </ligand>
</feature>
<comment type="caution">
    <text evidence="5">Lacks conserved residue(s) required for the propagation of feature annotation.</text>
</comment>